<organism evidence="1 2">
    <name type="scientific">Pithovirus sibericum</name>
    <dbReference type="NCBI Taxonomy" id="1450746"/>
    <lineage>
        <taxon>Viruses</taxon>
        <taxon>Pithoviruses</taxon>
        <taxon>Orthopithovirinae</taxon>
        <taxon>Alphapithovirus</taxon>
        <taxon>Alphapithovirus sibericum</taxon>
    </lineage>
</organism>
<protein>
    <submittedName>
        <fullName evidence="1">Uncharacterized protein</fullName>
    </submittedName>
</protein>
<reference evidence="1 2" key="1">
    <citation type="journal article" date="2014" name="Proc. Natl. Acad. Sci. U.S.A.">
        <title>Thirty-thousand-year-old distant relative of giant icosahedral DNA viruses with a pandoravirus morphology.</title>
        <authorList>
            <person name="Legendre M."/>
            <person name="Bartoli J."/>
            <person name="Shmakova L."/>
            <person name="Jeudy S."/>
            <person name="Labadie K."/>
            <person name="Adrait A."/>
            <person name="Lescot M."/>
            <person name="Poirot O."/>
            <person name="Bertaux L."/>
            <person name="Bruley C."/>
            <person name="Coute Y."/>
            <person name="Rivkina E."/>
            <person name="Abergel C."/>
            <person name="Claverie J.M."/>
        </authorList>
    </citation>
    <scope>NUCLEOTIDE SEQUENCE [LARGE SCALE GENOMIC DNA]</scope>
    <source>
        <strain evidence="1">P1084-T</strain>
    </source>
</reference>
<dbReference type="RefSeq" id="YP_009001077.1">
    <property type="nucleotide sequence ID" value="NC_023423.1"/>
</dbReference>
<proteinExistence type="predicted"/>
<dbReference type="GeneID" id="18266203"/>
<dbReference type="Proteomes" id="UP000202176">
    <property type="component" value="Segment"/>
</dbReference>
<sequence>MYSFVCHIHIRNDGDQERRFECERYSDKKIAVKDAIELIYSYYEPHKEIEQLGERERRVLAYHLSEGKTVWIWEWEDRGNGDKIWIIDADDDPDEDEEWVSHRSELKFWEIGDILHDEYNWMK</sequence>
<gene>
    <name evidence="1" type="ORF">pv_175</name>
</gene>
<evidence type="ECO:0000313" key="1">
    <source>
        <dbReference type="EMBL" id="AHH01742.1"/>
    </source>
</evidence>
<keyword evidence="2" id="KW-1185">Reference proteome</keyword>
<evidence type="ECO:0000313" key="2">
    <source>
        <dbReference type="Proteomes" id="UP000202176"/>
    </source>
</evidence>
<dbReference type="EMBL" id="KF740664">
    <property type="protein sequence ID" value="AHH01742.1"/>
    <property type="molecule type" value="Genomic_DNA"/>
</dbReference>
<accession>W5S611</accession>
<dbReference type="KEGG" id="vg:18266203"/>
<name>W5S611_9VIRU</name>